<dbReference type="RefSeq" id="WP_267143616.1">
    <property type="nucleotide sequence ID" value="NZ_JAODIL010000078.1"/>
</dbReference>
<evidence type="ECO:0000313" key="8">
    <source>
        <dbReference type="Proteomes" id="UP001064262"/>
    </source>
</evidence>
<reference evidence="7" key="1">
    <citation type="submission" date="2022-09" db="EMBL/GenBank/DDBJ databases">
        <title>Winslowiella arboricola sp. nov., isolated from bleeding cankers on broadleaf hosts.</title>
        <authorList>
            <person name="Brady C."/>
            <person name="Kaur S."/>
            <person name="Crampton B."/>
            <person name="Maddock D."/>
            <person name="Arnold D."/>
            <person name="Denman S."/>
        </authorList>
    </citation>
    <scope>NUCLEOTIDE SEQUENCE</scope>
    <source>
        <strain evidence="7">BAC 15a-03b</strain>
    </source>
</reference>
<comment type="catalytic activity">
    <reaction evidence="1 6">
        <text>3'-dephospho-CoA + ATP = 2'-(5''-triphospho-alpha-D-ribosyl)-3'-dephospho-CoA + adenine</text>
        <dbReference type="Rhea" id="RHEA:15117"/>
        <dbReference type="ChEBI" id="CHEBI:16708"/>
        <dbReference type="ChEBI" id="CHEBI:30616"/>
        <dbReference type="ChEBI" id="CHEBI:57328"/>
        <dbReference type="ChEBI" id="CHEBI:61378"/>
        <dbReference type="EC" id="2.4.2.52"/>
    </reaction>
</comment>
<dbReference type="GO" id="GO:0005524">
    <property type="term" value="F:ATP binding"/>
    <property type="evidence" value="ECO:0007669"/>
    <property type="project" value="UniProtKB-KW"/>
</dbReference>
<dbReference type="EC" id="2.4.2.52" evidence="6"/>
<comment type="similarity">
    <text evidence="2 6">Belongs to the CitG/MdcB family.</text>
</comment>
<dbReference type="GO" id="GO:0046917">
    <property type="term" value="F:triphosphoribosyl-dephospho-CoA synthase activity"/>
    <property type="evidence" value="ECO:0007669"/>
    <property type="project" value="UniProtKB-UniRule"/>
</dbReference>
<keyword evidence="4 6" id="KW-0547">Nucleotide-binding</keyword>
<evidence type="ECO:0000256" key="4">
    <source>
        <dbReference type="ARBA" id="ARBA00022741"/>
    </source>
</evidence>
<keyword evidence="3 6" id="KW-0808">Transferase</keyword>
<dbReference type="EMBL" id="JAODIM010000042">
    <property type="protein sequence ID" value="MCU5778877.1"/>
    <property type="molecule type" value="Genomic_DNA"/>
</dbReference>
<dbReference type="Proteomes" id="UP001064262">
    <property type="component" value="Unassembled WGS sequence"/>
</dbReference>
<evidence type="ECO:0000256" key="2">
    <source>
        <dbReference type="ARBA" id="ARBA00006812"/>
    </source>
</evidence>
<dbReference type="InterPro" id="IPR002736">
    <property type="entry name" value="CitG"/>
</dbReference>
<evidence type="ECO:0000256" key="3">
    <source>
        <dbReference type="ARBA" id="ARBA00022679"/>
    </source>
</evidence>
<dbReference type="PANTHER" id="PTHR30201">
    <property type="entry name" value="TRIPHOSPHORIBOSYL-DEPHOSPHO-COA SYNTHASE"/>
    <property type="match status" value="1"/>
</dbReference>
<evidence type="ECO:0000313" key="7">
    <source>
        <dbReference type="EMBL" id="MCU5778877.1"/>
    </source>
</evidence>
<dbReference type="Pfam" id="PF01874">
    <property type="entry name" value="CitG"/>
    <property type="match status" value="1"/>
</dbReference>
<accession>A0A9J6PT69</accession>
<organism evidence="7 8">
    <name type="scientific">Winslowiella arboricola</name>
    <dbReference type="NCBI Taxonomy" id="2978220"/>
    <lineage>
        <taxon>Bacteria</taxon>
        <taxon>Pseudomonadati</taxon>
        <taxon>Pseudomonadota</taxon>
        <taxon>Gammaproteobacteria</taxon>
        <taxon>Enterobacterales</taxon>
        <taxon>Erwiniaceae</taxon>
        <taxon>Winslowiella</taxon>
    </lineage>
</organism>
<gene>
    <name evidence="6 7" type="primary">citG</name>
    <name evidence="7" type="ORF">N5923_15400</name>
</gene>
<comment type="caution">
    <text evidence="7">The sequence shown here is derived from an EMBL/GenBank/DDBJ whole genome shotgun (WGS) entry which is preliminary data.</text>
</comment>
<keyword evidence="7" id="KW-0328">Glycosyltransferase</keyword>
<dbReference type="InterPro" id="IPR017551">
    <property type="entry name" value="TriPribosyl-deP-CoA_syn_CitG"/>
</dbReference>
<dbReference type="HAMAP" id="MF_00397">
    <property type="entry name" value="CitG"/>
    <property type="match status" value="1"/>
</dbReference>
<keyword evidence="5 6" id="KW-0067">ATP-binding</keyword>
<evidence type="ECO:0000256" key="1">
    <source>
        <dbReference type="ARBA" id="ARBA00001210"/>
    </source>
</evidence>
<dbReference type="NCBIfam" id="TIGR03125">
    <property type="entry name" value="citrate_citG"/>
    <property type="match status" value="1"/>
</dbReference>
<sequence length="280" mass="29735">MPGLPVINPALAATDIALLAEQALLQEVWLTPKPGLVDASNSGAHRDMDLPLFLASIAAIAPWFTQFVTAGEQAAELPATQALAQVRPVGLACEQAMFSATAGVNSHKGGIFSLGLLCFAAGRLTQHALPLTRSALCAEVAALCSGLVTRELRQSRRQATVGERLYQRYGLSGARGEAQSGFATVRRYVLPYWHQEQDASRRLLAALLRLMAVNADTNLVARGGLAGLRYVQQSAHQLLSGGWQIADLQAMDQQLTRRNLSPGGSADLLAVSMVLAAFPA</sequence>
<proteinExistence type="inferred from homology"/>
<evidence type="ECO:0000256" key="6">
    <source>
        <dbReference type="HAMAP-Rule" id="MF_00397"/>
    </source>
</evidence>
<keyword evidence="8" id="KW-1185">Reference proteome</keyword>
<dbReference type="Gene3D" id="1.10.4200.10">
    <property type="entry name" value="Triphosphoribosyl-dephospho-CoA protein"/>
    <property type="match status" value="1"/>
</dbReference>
<dbReference type="GO" id="GO:0016757">
    <property type="term" value="F:glycosyltransferase activity"/>
    <property type="evidence" value="ECO:0007669"/>
    <property type="project" value="UniProtKB-KW"/>
</dbReference>
<dbReference type="GO" id="GO:0051191">
    <property type="term" value="P:prosthetic group biosynthetic process"/>
    <property type="evidence" value="ECO:0007669"/>
    <property type="project" value="TreeGrafter"/>
</dbReference>
<dbReference type="PANTHER" id="PTHR30201:SF2">
    <property type="entry name" value="2-(5''-TRIPHOSPHORIBOSYL)-3'-DEPHOSPHOCOENZYME-A SYNTHASE"/>
    <property type="match status" value="1"/>
</dbReference>
<protein>
    <recommendedName>
        <fullName evidence="6">Probable 2-(5''-triphosphoribosyl)-3'-dephosphocoenzyme-A synthase</fullName>
        <shortName evidence="6">2-(5''-triphosphoribosyl)-3'-dephospho-CoA synthase</shortName>
        <ecNumber evidence="6">2.4.2.52</ecNumber>
    </recommendedName>
</protein>
<name>A0A9J6PT69_9GAMM</name>
<evidence type="ECO:0000256" key="5">
    <source>
        <dbReference type="ARBA" id="ARBA00022840"/>
    </source>
</evidence>
<dbReference type="AlphaFoldDB" id="A0A9J6PT69"/>